<gene>
    <name evidence="1" type="ORF">NWF35_14335</name>
</gene>
<dbReference type="Gene3D" id="3.10.105.10">
    <property type="entry name" value="Dipeptide-binding Protein, Domain 3"/>
    <property type="match status" value="1"/>
</dbReference>
<evidence type="ECO:0000313" key="2">
    <source>
        <dbReference type="Proteomes" id="UP001174196"/>
    </source>
</evidence>
<reference evidence="1" key="1">
    <citation type="submission" date="2022-08" db="EMBL/GenBank/DDBJ databases">
        <title>Polycladomyces zharkentsis sp. nov., a novel thermophilic CMC and starch-degrading bacterium isolated from a geothermal spring in Kazakhstan.</title>
        <authorList>
            <person name="Mashzhan A."/>
            <person name="Kistaubaeva A."/>
            <person name="Javier-Lopez R."/>
            <person name="Birkeland N.-K."/>
        </authorList>
    </citation>
    <scope>NUCLEOTIDE SEQUENCE</scope>
    <source>
        <strain evidence="1">KSR 13</strain>
    </source>
</reference>
<accession>A0ABT8IQH5</accession>
<comment type="caution">
    <text evidence="1">The sequence shown here is derived from an EMBL/GenBank/DDBJ whole genome shotgun (WGS) entry which is preliminary data.</text>
</comment>
<proteinExistence type="predicted"/>
<dbReference type="RefSeq" id="WP_301240020.1">
    <property type="nucleotide sequence ID" value="NZ_JANRHH010000049.1"/>
</dbReference>
<protein>
    <submittedName>
        <fullName evidence="1">Uncharacterized protein</fullName>
    </submittedName>
</protein>
<name>A0ABT8IQH5_9BACL</name>
<keyword evidence="2" id="KW-1185">Reference proteome</keyword>
<evidence type="ECO:0000313" key="1">
    <source>
        <dbReference type="EMBL" id="MDN4595046.1"/>
    </source>
</evidence>
<dbReference type="EMBL" id="JANRHH010000049">
    <property type="protein sequence ID" value="MDN4595046.1"/>
    <property type="molecule type" value="Genomic_DNA"/>
</dbReference>
<dbReference type="SUPFAM" id="SSF53850">
    <property type="entry name" value="Periplasmic binding protein-like II"/>
    <property type="match status" value="1"/>
</dbReference>
<sequence length="53" mass="6450">MGEVKLEMKGRFDLSIFRWTADYNDSMTFLDMCETKNCLNFGHWSTYRYDRII</sequence>
<organism evidence="1 2">
    <name type="scientific">Polycladomyces subterraneus</name>
    <dbReference type="NCBI Taxonomy" id="1016997"/>
    <lineage>
        <taxon>Bacteria</taxon>
        <taxon>Bacillati</taxon>
        <taxon>Bacillota</taxon>
        <taxon>Bacilli</taxon>
        <taxon>Bacillales</taxon>
        <taxon>Thermoactinomycetaceae</taxon>
        <taxon>Polycladomyces</taxon>
    </lineage>
</organism>
<dbReference type="Proteomes" id="UP001174196">
    <property type="component" value="Unassembled WGS sequence"/>
</dbReference>